<organism evidence="3">
    <name type="scientific">Myoviridae sp. ctOoC8</name>
    <dbReference type="NCBI Taxonomy" id="2823542"/>
    <lineage>
        <taxon>Viruses</taxon>
        <taxon>Duplodnaviria</taxon>
        <taxon>Heunggongvirae</taxon>
        <taxon>Uroviricota</taxon>
        <taxon>Caudoviricetes</taxon>
    </lineage>
</organism>
<protein>
    <recommendedName>
        <fullName evidence="2">Acb2/Tad1 hairpin domain-containing protein</fullName>
    </recommendedName>
</protein>
<evidence type="ECO:0000259" key="2">
    <source>
        <dbReference type="Pfam" id="PF24729"/>
    </source>
</evidence>
<name>A0A8S5L6C9_9CAUD</name>
<keyword evidence="1" id="KW-0547">Nucleotide-binding</keyword>
<evidence type="ECO:0000313" key="3">
    <source>
        <dbReference type="EMBL" id="DAD65329.1"/>
    </source>
</evidence>
<evidence type="ECO:0000256" key="1">
    <source>
        <dbReference type="ARBA" id="ARBA00022741"/>
    </source>
</evidence>
<sequence>MTIGQKRCGLRNREMEPMIVETTRKRIAEIIDGLEQQRGDRNTSPASGEKQRLISLAQTKLEEACMFAVKAMYAE</sequence>
<dbReference type="InterPro" id="IPR056098">
    <property type="entry name" value="Acb2/Tad1_hairpin"/>
</dbReference>
<proteinExistence type="predicted"/>
<feature type="domain" description="Acb2/Tad1 hairpin" evidence="2">
    <location>
        <begin position="24"/>
        <end position="72"/>
    </location>
</feature>
<dbReference type="GO" id="GO:0000166">
    <property type="term" value="F:nucleotide binding"/>
    <property type="evidence" value="ECO:0007669"/>
    <property type="project" value="UniProtKB-KW"/>
</dbReference>
<dbReference type="Pfam" id="PF24729">
    <property type="entry name" value="Acb2_Tad1_hairpin"/>
    <property type="match status" value="1"/>
</dbReference>
<accession>A0A8S5L6C9</accession>
<dbReference type="EMBL" id="BK014641">
    <property type="protein sequence ID" value="DAD65329.1"/>
    <property type="molecule type" value="Genomic_DNA"/>
</dbReference>
<reference evidence="3" key="1">
    <citation type="journal article" date="2021" name="Proc. Natl. Acad. Sci. U.S.A.">
        <title>A Catalog of Tens of Thousands of Viruses from Human Metagenomes Reveals Hidden Associations with Chronic Diseases.</title>
        <authorList>
            <person name="Tisza M.J."/>
            <person name="Buck C.B."/>
        </authorList>
    </citation>
    <scope>NUCLEOTIDE SEQUENCE</scope>
    <source>
        <strain evidence="3">CtOoC8</strain>
    </source>
</reference>